<gene>
    <name evidence="3" type="ORF">FA14DRAFT_178937</name>
</gene>
<feature type="compositionally biased region" description="Basic and acidic residues" evidence="2">
    <location>
        <begin position="500"/>
        <end position="513"/>
    </location>
</feature>
<name>A0A316VEQ7_9BASI</name>
<feature type="region of interest" description="Disordered" evidence="2">
    <location>
        <begin position="711"/>
        <end position="737"/>
    </location>
</feature>
<dbReference type="InParanoid" id="A0A316VEQ7"/>
<proteinExistence type="predicted"/>
<feature type="region of interest" description="Disordered" evidence="2">
    <location>
        <begin position="19"/>
        <end position="93"/>
    </location>
</feature>
<organism evidence="3 4">
    <name type="scientific">Meira miltonrushii</name>
    <dbReference type="NCBI Taxonomy" id="1280837"/>
    <lineage>
        <taxon>Eukaryota</taxon>
        <taxon>Fungi</taxon>
        <taxon>Dikarya</taxon>
        <taxon>Basidiomycota</taxon>
        <taxon>Ustilaginomycotina</taxon>
        <taxon>Exobasidiomycetes</taxon>
        <taxon>Exobasidiales</taxon>
        <taxon>Brachybasidiaceae</taxon>
        <taxon>Meira</taxon>
    </lineage>
</organism>
<feature type="region of interest" description="Disordered" evidence="2">
    <location>
        <begin position="471"/>
        <end position="540"/>
    </location>
</feature>
<feature type="compositionally biased region" description="Polar residues" evidence="2">
    <location>
        <begin position="58"/>
        <end position="70"/>
    </location>
</feature>
<dbReference type="Proteomes" id="UP000245771">
    <property type="component" value="Unassembled WGS sequence"/>
</dbReference>
<accession>A0A316VEQ7</accession>
<evidence type="ECO:0000256" key="1">
    <source>
        <dbReference type="SAM" id="Coils"/>
    </source>
</evidence>
<feature type="compositionally biased region" description="Basic and acidic residues" evidence="2">
    <location>
        <begin position="525"/>
        <end position="534"/>
    </location>
</feature>
<dbReference type="AlphaFoldDB" id="A0A316VEQ7"/>
<reference evidence="3 4" key="1">
    <citation type="journal article" date="2018" name="Mol. Biol. Evol.">
        <title>Broad Genomic Sampling Reveals a Smut Pathogenic Ancestry of the Fungal Clade Ustilaginomycotina.</title>
        <authorList>
            <person name="Kijpornyongpan T."/>
            <person name="Mondo S.J."/>
            <person name="Barry K."/>
            <person name="Sandor L."/>
            <person name="Lee J."/>
            <person name="Lipzen A."/>
            <person name="Pangilinan J."/>
            <person name="LaButti K."/>
            <person name="Hainaut M."/>
            <person name="Henrissat B."/>
            <person name="Grigoriev I.V."/>
            <person name="Spatafora J.W."/>
            <person name="Aime M.C."/>
        </authorList>
    </citation>
    <scope>NUCLEOTIDE SEQUENCE [LARGE SCALE GENOMIC DNA]</scope>
    <source>
        <strain evidence="3 4">MCA 3882</strain>
    </source>
</reference>
<feature type="region of interest" description="Disordered" evidence="2">
    <location>
        <begin position="187"/>
        <end position="218"/>
    </location>
</feature>
<protein>
    <recommendedName>
        <fullName evidence="5">Zinc-finger domain-containing protein</fullName>
    </recommendedName>
</protein>
<dbReference type="OrthoDB" id="298344at2759"/>
<feature type="compositionally biased region" description="Polar residues" evidence="2">
    <location>
        <begin position="400"/>
        <end position="423"/>
    </location>
</feature>
<evidence type="ECO:0000313" key="3">
    <source>
        <dbReference type="EMBL" id="PWN35568.1"/>
    </source>
</evidence>
<feature type="coiled-coil region" evidence="1">
    <location>
        <begin position="592"/>
        <end position="619"/>
    </location>
</feature>
<feature type="compositionally biased region" description="Basic residues" evidence="2">
    <location>
        <begin position="33"/>
        <end position="42"/>
    </location>
</feature>
<feature type="region of interest" description="Disordered" evidence="2">
    <location>
        <begin position="390"/>
        <end position="438"/>
    </location>
</feature>
<dbReference type="RefSeq" id="XP_025355870.1">
    <property type="nucleotide sequence ID" value="XM_025500887.1"/>
</dbReference>
<keyword evidence="4" id="KW-1185">Reference proteome</keyword>
<feature type="compositionally biased region" description="Basic and acidic residues" evidence="2">
    <location>
        <begin position="187"/>
        <end position="208"/>
    </location>
</feature>
<keyword evidence="1" id="KW-0175">Coiled coil</keyword>
<dbReference type="EMBL" id="KZ819603">
    <property type="protein sequence ID" value="PWN35568.1"/>
    <property type="molecule type" value="Genomic_DNA"/>
</dbReference>
<dbReference type="STRING" id="1280837.A0A316VEQ7"/>
<dbReference type="GeneID" id="37022668"/>
<evidence type="ECO:0000256" key="2">
    <source>
        <dbReference type="SAM" id="MobiDB-lite"/>
    </source>
</evidence>
<sequence>MKQPILSFVKKSPIDVIDLATPSSSEDSDFRKSIRSSNRKAPRVVYENGTDLIKNKNGEGSSKGANSNIVEQSKQESSKSSSEGKSNNKKKESPVLCHHHRAACQGNVVQCTVVRPNGSRCPIQYCESSLEKHYNQSFGHISTRGIGNIYREGLDHVLKDNYVFACPSCTGTCKCYMCKMKENGHPKEALGKRDRENESHDSLLTKSKDAKKKKTAKKVMQPTILNGFARAVQSDGSVAYRQDASSSTDPRTPPTKKRKFLPALIEPKKAEQPRLEKIETRLPLPNVMERIWIYESLVRFDAIDMPKKAVLQKLDRFDDWSESQVHTMLVRLSCYLAEVKTLKQYPQPSHMRFRPLIKALQEADKDLTRGEAWEKAKELLEHKEVDLPELEDVELRPDQMASTADESFSSDADKSITPTETLLNSRATRSRRAANTAARERVKYFTSNDLHIDSDDEESEKGDDAMDYADALNDEDDEKPILRKSRRSARTVQQKEEDDQTRSDHRKALGLRDRSKRNSNANEPVEEKKAKIDSDSDDDEDVVFVEPEETKQEKTPLPPFEQRIAVLSGMIELVLQRTEIRAEVEEGARLVRERAKETRDREKELLKKQDEEIKELRKKQTGTLKTQEWREQMDEKSREHLIELIDIRVDLHVYTDANKPRTGPLGRDTDGNEYWHLSEFNEQFPADTTGHWAWSLLVMGKMSTIPTQALRRDSTDAMVEEDAKDGEESVPASDAPEKPVIYGTNYADEINKLINFVRYRCELKCYDEEKQLRKKEDDAYNTVDENDQKRMIKACSRERKTLMSMHDVQKRDVKQLCERLNNIKEYYQWHRWG</sequence>
<evidence type="ECO:0008006" key="5">
    <source>
        <dbReference type="Google" id="ProtNLM"/>
    </source>
</evidence>
<evidence type="ECO:0000313" key="4">
    <source>
        <dbReference type="Proteomes" id="UP000245771"/>
    </source>
</evidence>